<proteinExistence type="predicted"/>
<evidence type="ECO:0000313" key="1">
    <source>
        <dbReference type="EMBL" id="MBR8645859.1"/>
    </source>
</evidence>
<organism evidence="1 2">
    <name type="scientific">Peribacillus frigoritolerans</name>
    <dbReference type="NCBI Taxonomy" id="450367"/>
    <lineage>
        <taxon>Bacteria</taxon>
        <taxon>Bacillati</taxon>
        <taxon>Bacillota</taxon>
        <taxon>Bacilli</taxon>
        <taxon>Bacillales</taxon>
        <taxon>Bacillaceae</taxon>
        <taxon>Peribacillus</taxon>
    </lineage>
</organism>
<accession>A0A941FN57</accession>
<reference evidence="1" key="1">
    <citation type="submission" date="2021-04" db="EMBL/GenBank/DDBJ databases">
        <title>Whole genome sequencing of Enterococci isolates from hospitalized patients.</title>
        <authorList>
            <person name="Ogoti B.M."/>
            <person name="Onyambu F.G."/>
        </authorList>
    </citation>
    <scope>NUCLEOTIDE SEQUENCE</scope>
    <source>
        <strain evidence="1">242</strain>
    </source>
</reference>
<dbReference type="AlphaFoldDB" id="A0A941FN57"/>
<evidence type="ECO:0000313" key="2">
    <source>
        <dbReference type="Proteomes" id="UP000680045"/>
    </source>
</evidence>
<dbReference type="Proteomes" id="UP000680045">
    <property type="component" value="Unassembled WGS sequence"/>
</dbReference>
<sequence length="62" mass="6941">MDLLFNVTSLRFEGNIQDVGRGHVTLSIGYTFMGAPNTLNTDFVFEDPRVGIQALVDRLVRL</sequence>
<dbReference type="EMBL" id="JAGTPW010000054">
    <property type="protein sequence ID" value="MBR8645859.1"/>
    <property type="molecule type" value="Genomic_DNA"/>
</dbReference>
<comment type="caution">
    <text evidence="1">The sequence shown here is derived from an EMBL/GenBank/DDBJ whole genome shotgun (WGS) entry which is preliminary data.</text>
</comment>
<name>A0A941FN57_9BACI</name>
<protein>
    <submittedName>
        <fullName evidence="1">Uncharacterized protein</fullName>
    </submittedName>
</protein>
<gene>
    <name evidence="1" type="ORF">KEH51_23400</name>
</gene>